<accession>A0A1Y5F187</accession>
<reference evidence="2" key="1">
    <citation type="journal article" date="2017" name="Proc. Natl. Acad. Sci. U.S.A.">
        <title>Simulation of Deepwater Horizon oil plume reveals substrate specialization within a complex community of hydrocarbon-degraders.</title>
        <authorList>
            <person name="Hu P."/>
            <person name="Dubinsky E.A."/>
            <person name="Probst A.J."/>
            <person name="Wang J."/>
            <person name="Sieber C.M.K."/>
            <person name="Tom L.M."/>
            <person name="Gardinali P."/>
            <person name="Banfield J.F."/>
            <person name="Atlas R.M."/>
            <person name="Andersen G.L."/>
        </authorList>
    </citation>
    <scope>NUCLEOTIDE SEQUENCE [LARGE SCALE GENOMIC DNA]</scope>
</reference>
<gene>
    <name evidence="1" type="ORF">A9Q84_20520</name>
</gene>
<sequence>MSLLGTIEEQTIFGFTGRINILHRSTGQFLGLVLIAEGEIVDCSYSGLKTDKALYQALFDDMEHTPLKFIAEPEVVLDSQRKIHLSFEDFKANSQHLYRKHRESKSLKPPLNLKLILSGDFISRGDEVSKEEFTVMSVLTEYSRVADIYSNSDLYDFEVTQALVSLRKKGAIKVVKNKN</sequence>
<comment type="caution">
    <text evidence="1">The sequence shown here is derived from an EMBL/GenBank/DDBJ whole genome shotgun (WGS) entry which is preliminary data.</text>
</comment>
<dbReference type="Proteomes" id="UP000196531">
    <property type="component" value="Unassembled WGS sequence"/>
</dbReference>
<proteinExistence type="predicted"/>
<name>A0A1Y5F187_9BACT</name>
<organism evidence="1 2">
    <name type="scientific">Halobacteriovorax marinus</name>
    <dbReference type="NCBI Taxonomy" id="97084"/>
    <lineage>
        <taxon>Bacteria</taxon>
        <taxon>Pseudomonadati</taxon>
        <taxon>Bdellovibrionota</taxon>
        <taxon>Bacteriovoracia</taxon>
        <taxon>Bacteriovoracales</taxon>
        <taxon>Halobacteriovoraceae</taxon>
        <taxon>Halobacteriovorax</taxon>
    </lineage>
</organism>
<evidence type="ECO:0008006" key="3">
    <source>
        <dbReference type="Google" id="ProtNLM"/>
    </source>
</evidence>
<evidence type="ECO:0000313" key="2">
    <source>
        <dbReference type="Proteomes" id="UP000196531"/>
    </source>
</evidence>
<dbReference type="EMBL" id="MAAO01000016">
    <property type="protein sequence ID" value="OUR92899.1"/>
    <property type="molecule type" value="Genomic_DNA"/>
</dbReference>
<evidence type="ECO:0000313" key="1">
    <source>
        <dbReference type="EMBL" id="OUR92899.1"/>
    </source>
</evidence>
<dbReference type="AlphaFoldDB" id="A0A1Y5F187"/>
<protein>
    <recommendedName>
        <fullName evidence="3">DUF4388 domain-containing protein</fullName>
    </recommendedName>
</protein>